<name>A0AA37V4I5_9MYCO</name>
<dbReference type="EMBL" id="BRXE01000153">
    <property type="protein sequence ID" value="GLB86582.1"/>
    <property type="molecule type" value="Genomic_DNA"/>
</dbReference>
<protein>
    <submittedName>
        <fullName evidence="1">Uncharacterized protein</fullName>
    </submittedName>
</protein>
<evidence type="ECO:0000313" key="2">
    <source>
        <dbReference type="Proteomes" id="UP001165663"/>
    </source>
</evidence>
<dbReference type="Proteomes" id="UP001165663">
    <property type="component" value="Unassembled WGS sequence"/>
</dbReference>
<organism evidence="1 2">
    <name type="scientific">Mycobacterium kiyosense</name>
    <dbReference type="NCBI Taxonomy" id="2871094"/>
    <lineage>
        <taxon>Bacteria</taxon>
        <taxon>Bacillati</taxon>
        <taxon>Actinomycetota</taxon>
        <taxon>Actinomycetes</taxon>
        <taxon>Mycobacteriales</taxon>
        <taxon>Mycobacteriaceae</taxon>
        <taxon>Mycobacterium</taxon>
    </lineage>
</organism>
<sequence>MRTMDCMDEWAESDLAWELADISCQLISDSDRAQFYVALGAGYNYNAIDTLLKALHSSDLAVTSALAARLADWLSVYAHHNDAPELRAMIEALRPVS</sequence>
<evidence type="ECO:0000313" key="1">
    <source>
        <dbReference type="EMBL" id="GLB86582.1"/>
    </source>
</evidence>
<accession>A0AA37V4I5</accession>
<gene>
    <name evidence="1" type="ORF">SRL2020028_58380</name>
</gene>
<comment type="caution">
    <text evidence="1">The sequence shown here is derived from an EMBL/GenBank/DDBJ whole genome shotgun (WGS) entry which is preliminary data.</text>
</comment>
<reference evidence="1" key="1">
    <citation type="submission" date="2022-07" db="EMBL/GenBank/DDBJ databases">
        <title>Mycobacterium kiyosense sp. nov., scotochromogenic slow-glowing species isolated from respiratory specimens.</title>
        <authorList>
            <person name="Fukano H."/>
            <person name="Kazumi Y."/>
            <person name="Sakagami N."/>
            <person name="Ato M."/>
            <person name="Mitarai S."/>
            <person name="Hoshino Y."/>
        </authorList>
    </citation>
    <scope>NUCLEOTIDE SEQUENCE</scope>
    <source>
        <strain evidence="1">SRL2020-028</strain>
    </source>
</reference>
<dbReference type="AlphaFoldDB" id="A0AA37V4I5"/>
<proteinExistence type="predicted"/>